<dbReference type="InterPro" id="IPR008274">
    <property type="entry name" value="AldOxase/xan_DH_MoCoBD1"/>
</dbReference>
<keyword evidence="2" id="KW-0479">Metal-binding</keyword>
<dbReference type="SMART" id="SM01008">
    <property type="entry name" value="Ald_Xan_dh_C"/>
    <property type="match status" value="1"/>
</dbReference>
<dbReference type="Gene3D" id="3.30.365.10">
    <property type="entry name" value="Aldehyde oxidase/xanthine dehydrogenase, molybdopterin binding domain"/>
    <property type="match status" value="4"/>
</dbReference>
<dbReference type="SUPFAM" id="SSF56003">
    <property type="entry name" value="Molybdenum cofactor-binding domain"/>
    <property type="match status" value="1"/>
</dbReference>
<dbReference type="PROSITE" id="PS00197">
    <property type="entry name" value="2FE2S_FER_1"/>
    <property type="match status" value="1"/>
</dbReference>
<proteinExistence type="inferred from homology"/>
<keyword evidence="3" id="KW-0560">Oxidoreductase</keyword>
<dbReference type="SUPFAM" id="SSF54665">
    <property type="entry name" value="CO dehydrogenase molybdoprotein N-domain-like"/>
    <property type="match status" value="1"/>
</dbReference>
<dbReference type="PANTHER" id="PTHR11908">
    <property type="entry name" value="XANTHINE DEHYDROGENASE"/>
    <property type="match status" value="1"/>
</dbReference>
<feature type="region of interest" description="Disordered" evidence="5">
    <location>
        <begin position="155"/>
        <end position="174"/>
    </location>
</feature>
<dbReference type="InterPro" id="IPR036010">
    <property type="entry name" value="2Fe-2S_ferredoxin-like_sf"/>
</dbReference>
<dbReference type="InterPro" id="IPR036856">
    <property type="entry name" value="Ald_Oxase/Xan_DH_a/b_sf"/>
</dbReference>
<reference evidence="7" key="1">
    <citation type="submission" date="2018-05" db="EMBL/GenBank/DDBJ databases">
        <authorList>
            <person name="Lanie J.A."/>
            <person name="Ng W.-L."/>
            <person name="Kazmierczak K.M."/>
            <person name="Andrzejewski T.M."/>
            <person name="Davidsen T.M."/>
            <person name="Wayne K.J."/>
            <person name="Tettelin H."/>
            <person name="Glass J.I."/>
            <person name="Rusch D."/>
            <person name="Podicherti R."/>
            <person name="Tsui H.-C.T."/>
            <person name="Winkler M.E."/>
        </authorList>
    </citation>
    <scope>NUCLEOTIDE SEQUENCE</scope>
</reference>
<protein>
    <recommendedName>
        <fullName evidence="6">2Fe-2S ferredoxin-type domain-containing protein</fullName>
    </recommendedName>
</protein>
<dbReference type="EMBL" id="UINC01005414">
    <property type="protein sequence ID" value="SVA21179.1"/>
    <property type="molecule type" value="Genomic_DNA"/>
</dbReference>
<evidence type="ECO:0000313" key="7">
    <source>
        <dbReference type="EMBL" id="SVA21179.1"/>
    </source>
</evidence>
<feature type="domain" description="2Fe-2S ferredoxin-type" evidence="6">
    <location>
        <begin position="7"/>
        <end position="83"/>
    </location>
</feature>
<evidence type="ECO:0000256" key="4">
    <source>
        <dbReference type="ARBA" id="ARBA00023004"/>
    </source>
</evidence>
<evidence type="ECO:0000259" key="6">
    <source>
        <dbReference type="PROSITE" id="PS51085"/>
    </source>
</evidence>
<dbReference type="InterPro" id="IPR046867">
    <property type="entry name" value="AldOxase/xan_DH_MoCoBD2"/>
</dbReference>
<dbReference type="Pfam" id="PF01799">
    <property type="entry name" value="Fer2_2"/>
    <property type="match status" value="1"/>
</dbReference>
<dbReference type="InterPro" id="IPR002888">
    <property type="entry name" value="2Fe-2S-bd"/>
</dbReference>
<evidence type="ECO:0000256" key="5">
    <source>
        <dbReference type="SAM" id="MobiDB-lite"/>
    </source>
</evidence>
<evidence type="ECO:0000256" key="3">
    <source>
        <dbReference type="ARBA" id="ARBA00023002"/>
    </source>
</evidence>
<dbReference type="SUPFAM" id="SSF54292">
    <property type="entry name" value="2Fe-2S ferredoxin-like"/>
    <property type="match status" value="1"/>
</dbReference>
<name>A0A381TZB9_9ZZZZ</name>
<accession>A0A381TZB9</accession>
<dbReference type="Gene3D" id="3.10.20.30">
    <property type="match status" value="1"/>
</dbReference>
<gene>
    <name evidence="7" type="ORF">METZ01_LOCUS74033</name>
</gene>
<sequence>MSTTEKTTVSFILNDLPQTLAVNPLRRFSDVLREDLGLTGTKVGCDAGDCGACTILVDGEQRYACLTAVGQLEGHNARTVEGLAKNGDLTALQQAFLDEGAAQCGICTPGMLMAAQSLLDRTPNPTEPQVLDALGGVLCRCTGYTKIVEAVLKAGQTSSSEPTPPSGSAVGSRMVKVDGKQKVTGEEIYSADYAPEDSLWLRAIRSPHPRAKFTLAQPEKVLKKYPGIIKILTADDVTGNNGFGIYPHIKDQPVLAKDHVRFRGEAVVALIGERENVESVSEEDLGLTWEPLEAIRGCDAALSGKLEPVQSEIVDNILAEGFLKKNDVEKAFAESFAVAEGVWTTSAVEHGYLEPEAGYATKIGQRLEIFVCTQSPYMDQTEVAQFLGIEPGQVRIIPSAVGGGFGGKLDISVQPLVALAAWILGRPVRSIYTRPESMVSTTKRHPVQMSARAGCSKDGKLTAYEYHGDFNTGAYASWGPTVADRVPVHCSGPYFVPNVLSQSRALLTNESPSGAFRGFGTPQAAIANDALLDVLAEKIGMDALEFRIKNALRKGDRTATNQLLKNTVGQVECLESLKSRWVKWRKQAEDFNQNNKNVKRGVGCGSAWYGCGNTSLSNPSTIRVGINGEGKLTLYNGAMDIGQGTNTIMVQICADALGLPASQFEYVMGDTDLTADAGKTSASRQAFVSGKATQLAGEHLRGQIIQLAEASENATLYLEQNGSVGSGKLIVEDESGEHVIVLADILPQTNGDVLTGEGTFDPPTTTLDENGQGSPYATYGFGAHIAEVEVDTLLGTTKVLRLAAAHDVGKTINPTQVEGQIQGGIAQGLGMALMEEYVQCVSENLHDYLMPTVGDMPEIEIILIEDPEPLGPYGAKGIGEHALIPTAPAILAGIKHATGISIRHVPATPDRVFTALQEAGK</sequence>
<dbReference type="InterPro" id="IPR016208">
    <property type="entry name" value="Ald_Oxase/xanthine_DH-like"/>
</dbReference>
<dbReference type="SUPFAM" id="SSF47741">
    <property type="entry name" value="CO dehydrogenase ISP C-domain like"/>
    <property type="match status" value="1"/>
</dbReference>
<dbReference type="Pfam" id="PF02738">
    <property type="entry name" value="MoCoBD_1"/>
    <property type="match status" value="1"/>
</dbReference>
<dbReference type="GO" id="GO:0005506">
    <property type="term" value="F:iron ion binding"/>
    <property type="evidence" value="ECO:0007669"/>
    <property type="project" value="InterPro"/>
</dbReference>
<dbReference type="Gene3D" id="3.90.1170.50">
    <property type="entry name" value="Aldehyde oxidase/xanthine dehydrogenase, a/b hammerhead"/>
    <property type="match status" value="1"/>
</dbReference>
<evidence type="ECO:0000256" key="2">
    <source>
        <dbReference type="ARBA" id="ARBA00022723"/>
    </source>
</evidence>
<dbReference type="InterPro" id="IPR037165">
    <property type="entry name" value="AldOxase/xan_DH_Mopterin-bd_sf"/>
</dbReference>
<dbReference type="InterPro" id="IPR000674">
    <property type="entry name" value="Ald_Oxase/Xan_DH_a/b"/>
</dbReference>
<evidence type="ECO:0000256" key="1">
    <source>
        <dbReference type="ARBA" id="ARBA00006849"/>
    </source>
</evidence>
<dbReference type="Pfam" id="PF20256">
    <property type="entry name" value="MoCoBD_2"/>
    <property type="match status" value="1"/>
</dbReference>
<dbReference type="GO" id="GO:0016491">
    <property type="term" value="F:oxidoreductase activity"/>
    <property type="evidence" value="ECO:0007669"/>
    <property type="project" value="UniProtKB-KW"/>
</dbReference>
<keyword evidence="4" id="KW-0408">Iron</keyword>
<dbReference type="InterPro" id="IPR012675">
    <property type="entry name" value="Beta-grasp_dom_sf"/>
</dbReference>
<dbReference type="InterPro" id="IPR036884">
    <property type="entry name" value="2Fe-2S-bd_dom_sf"/>
</dbReference>
<dbReference type="CDD" id="cd00207">
    <property type="entry name" value="fer2"/>
    <property type="match status" value="1"/>
</dbReference>
<organism evidence="7">
    <name type="scientific">marine metagenome</name>
    <dbReference type="NCBI Taxonomy" id="408172"/>
    <lineage>
        <taxon>unclassified sequences</taxon>
        <taxon>metagenomes</taxon>
        <taxon>ecological metagenomes</taxon>
    </lineage>
</organism>
<dbReference type="PROSITE" id="PS51085">
    <property type="entry name" value="2FE2S_FER_2"/>
    <property type="match status" value="1"/>
</dbReference>
<dbReference type="Gene3D" id="1.10.150.120">
    <property type="entry name" value="[2Fe-2S]-binding domain"/>
    <property type="match status" value="1"/>
</dbReference>
<comment type="similarity">
    <text evidence="1">Belongs to the xanthine dehydrogenase family.</text>
</comment>
<dbReference type="PANTHER" id="PTHR11908:SF157">
    <property type="entry name" value="XANTHINE DEHYDROGENASE SUBUNIT D-RELATED"/>
    <property type="match status" value="1"/>
</dbReference>
<dbReference type="InterPro" id="IPR001041">
    <property type="entry name" value="2Fe-2S_ferredoxin-type"/>
</dbReference>
<dbReference type="AlphaFoldDB" id="A0A381TZB9"/>
<dbReference type="Pfam" id="PF01315">
    <property type="entry name" value="Ald_Xan_dh_C"/>
    <property type="match status" value="1"/>
</dbReference>
<dbReference type="Pfam" id="PF00111">
    <property type="entry name" value="Fer2"/>
    <property type="match status" value="1"/>
</dbReference>
<dbReference type="InterPro" id="IPR006058">
    <property type="entry name" value="2Fe2S_fd_BS"/>
</dbReference>
<dbReference type="GO" id="GO:0051537">
    <property type="term" value="F:2 iron, 2 sulfur cluster binding"/>
    <property type="evidence" value="ECO:0007669"/>
    <property type="project" value="InterPro"/>
</dbReference>